<feature type="region of interest" description="Disordered" evidence="1">
    <location>
        <begin position="329"/>
        <end position="348"/>
    </location>
</feature>
<dbReference type="Proteomes" id="UP000018201">
    <property type="component" value="Unassembled WGS sequence"/>
</dbReference>
<evidence type="ECO:0000256" key="1">
    <source>
        <dbReference type="SAM" id="MobiDB-lite"/>
    </source>
</evidence>
<evidence type="ECO:0000313" key="2">
    <source>
        <dbReference type="EMBL" id="CDI84716.1"/>
    </source>
</evidence>
<feature type="compositionally biased region" description="Low complexity" evidence="1">
    <location>
        <begin position="115"/>
        <end position="139"/>
    </location>
</feature>
<protein>
    <submittedName>
        <fullName evidence="2">Uncharacterized protein</fullName>
    </submittedName>
</protein>
<feature type="compositionally biased region" description="Basic residues" evidence="1">
    <location>
        <begin position="89"/>
        <end position="103"/>
    </location>
</feature>
<organism evidence="2 3">
    <name type="scientific">Eimeria praecox</name>
    <dbReference type="NCBI Taxonomy" id="51316"/>
    <lineage>
        <taxon>Eukaryota</taxon>
        <taxon>Sar</taxon>
        <taxon>Alveolata</taxon>
        <taxon>Apicomplexa</taxon>
        <taxon>Conoidasida</taxon>
        <taxon>Coccidia</taxon>
        <taxon>Eucoccidiorida</taxon>
        <taxon>Eimeriorina</taxon>
        <taxon>Eimeriidae</taxon>
        <taxon>Eimeria</taxon>
    </lineage>
</organism>
<keyword evidence="3" id="KW-1185">Reference proteome</keyword>
<feature type="compositionally biased region" description="Low complexity" evidence="1">
    <location>
        <begin position="483"/>
        <end position="492"/>
    </location>
</feature>
<feature type="compositionally biased region" description="Low complexity" evidence="1">
    <location>
        <begin position="290"/>
        <end position="316"/>
    </location>
</feature>
<dbReference type="OrthoDB" id="10657195at2759"/>
<feature type="region of interest" description="Disordered" evidence="1">
    <location>
        <begin position="53"/>
        <end position="139"/>
    </location>
</feature>
<feature type="region of interest" description="Disordered" evidence="1">
    <location>
        <begin position="237"/>
        <end position="322"/>
    </location>
</feature>
<evidence type="ECO:0000313" key="3">
    <source>
        <dbReference type="Proteomes" id="UP000018201"/>
    </source>
</evidence>
<feature type="compositionally biased region" description="Polar residues" evidence="1">
    <location>
        <begin position="174"/>
        <end position="185"/>
    </location>
</feature>
<proteinExistence type="predicted"/>
<accession>U6GWR7</accession>
<feature type="region of interest" description="Disordered" evidence="1">
    <location>
        <begin position="160"/>
        <end position="196"/>
    </location>
</feature>
<dbReference type="VEuPathDB" id="ToxoDB:EPH_0047460"/>
<sequence length="510" mass="58757">MSLHAFPCREQFHVKQSRLRNIVCLMLADVALPPALEEEEALMLRSWGLPRRAPGPGFDAKPPPPDPGEGIPQPKWPSEGRGDPDWLSRLRRRSFKMPHRQTQQRKPNGLTVRWQQQLQQQPPEPQGQPQLQRLQRQEQHQQLLLRMQQQQHNFQLREAGAHRQTLAAQQQQQHSNTPSTSNLQQRQHRTALKETGYRINACTQQISSPENASSLQQQLLEAQRRVDLLQELLQQQQQQQPQFAPMQKGLCSPSKPHRQLHERQQQQQKQQQQVHPAQTQKELSSPPQPQRKLQQQQHHQKQQQQHQQDQQGQQQQQERRNLQQTMKGCRLTPLRPLQRQNVAAPKVSWPGSPRALECTYSSAGDTAACQGDGAANKWYSALDRNDEAKMSRSVLLKWDWQTQDLLQDTPTCLASSDTFAEVAQQPHHELFSSLRQELRRLAEIGDTYSLLKSDLQRIRQQAAELRTQAAAVPLSRGPSCCDQQQQHKQQQQPPVEFHLPGGPSICEQQK</sequence>
<feature type="compositionally biased region" description="Low complexity" evidence="1">
    <location>
        <begin position="265"/>
        <end position="280"/>
    </location>
</feature>
<feature type="region of interest" description="Disordered" evidence="1">
    <location>
        <begin position="475"/>
        <end position="510"/>
    </location>
</feature>
<gene>
    <name evidence="2" type="ORF">EPH_0047460</name>
</gene>
<dbReference type="AlphaFoldDB" id="U6GWR7"/>
<reference evidence="2" key="1">
    <citation type="submission" date="2013-10" db="EMBL/GenBank/DDBJ databases">
        <title>Genomic analysis of the causative agents of coccidiosis in chickens.</title>
        <authorList>
            <person name="Reid A.J."/>
            <person name="Blake D."/>
            <person name="Billington K."/>
            <person name="Browne H."/>
            <person name="Dunn M."/>
            <person name="Hung S."/>
            <person name="Kawahara F."/>
            <person name="Miranda-Saavedra D."/>
            <person name="Mourier T."/>
            <person name="Nagra H."/>
            <person name="Otto T.D."/>
            <person name="Rawlings N."/>
            <person name="Sanchez A."/>
            <person name="Sanders M."/>
            <person name="Subramaniam C."/>
            <person name="Tay Y."/>
            <person name="Dear P."/>
            <person name="Doerig C."/>
            <person name="Gruber A."/>
            <person name="Parkinson J."/>
            <person name="Shirley M."/>
            <person name="Wan K.L."/>
            <person name="Berriman M."/>
            <person name="Tomley F."/>
            <person name="Pain A."/>
        </authorList>
    </citation>
    <scope>NUCLEOTIDE SEQUENCE [LARGE SCALE GENOMIC DNA]</scope>
    <source>
        <strain evidence="2">Houghton</strain>
    </source>
</reference>
<dbReference type="EMBL" id="HG692946">
    <property type="protein sequence ID" value="CDI84716.1"/>
    <property type="molecule type" value="Genomic_DNA"/>
</dbReference>
<name>U6GWR7_9EIME</name>
<feature type="compositionally biased region" description="Basic and acidic residues" evidence="1">
    <location>
        <begin position="78"/>
        <end position="88"/>
    </location>
</feature>
<reference evidence="2" key="2">
    <citation type="submission" date="2013-10" db="EMBL/GenBank/DDBJ databases">
        <authorList>
            <person name="Aslett M."/>
        </authorList>
    </citation>
    <scope>NUCLEOTIDE SEQUENCE [LARGE SCALE GENOMIC DNA]</scope>
    <source>
        <strain evidence="2">Houghton</strain>
    </source>
</reference>